<dbReference type="AlphaFoldDB" id="A0A8X7W6C9"/>
<feature type="coiled-coil region" evidence="1">
    <location>
        <begin position="201"/>
        <end position="235"/>
    </location>
</feature>
<comment type="caution">
    <text evidence="3">The sequence shown here is derived from an EMBL/GenBank/DDBJ whole genome shotgun (WGS) entry which is preliminary data.</text>
</comment>
<feature type="region of interest" description="Disordered" evidence="2">
    <location>
        <begin position="1"/>
        <end position="25"/>
    </location>
</feature>
<protein>
    <submittedName>
        <fullName evidence="3">Uncharacterized protein</fullName>
    </submittedName>
</protein>
<evidence type="ECO:0000256" key="2">
    <source>
        <dbReference type="SAM" id="MobiDB-lite"/>
    </source>
</evidence>
<gene>
    <name evidence="3" type="ORF">Bca52824_016418</name>
</gene>
<proteinExistence type="predicted"/>
<feature type="region of interest" description="Disordered" evidence="2">
    <location>
        <begin position="285"/>
        <end position="308"/>
    </location>
</feature>
<feature type="region of interest" description="Disordered" evidence="2">
    <location>
        <begin position="110"/>
        <end position="144"/>
    </location>
</feature>
<evidence type="ECO:0000256" key="1">
    <source>
        <dbReference type="SAM" id="Coils"/>
    </source>
</evidence>
<dbReference type="EMBL" id="JAAMPC010000003">
    <property type="protein sequence ID" value="KAG2323205.1"/>
    <property type="molecule type" value="Genomic_DNA"/>
</dbReference>
<keyword evidence="4" id="KW-1185">Reference proteome</keyword>
<feature type="compositionally biased region" description="Polar residues" evidence="2">
    <location>
        <begin position="129"/>
        <end position="140"/>
    </location>
</feature>
<reference evidence="3 4" key="1">
    <citation type="submission" date="2020-02" db="EMBL/GenBank/DDBJ databases">
        <authorList>
            <person name="Ma Q."/>
            <person name="Huang Y."/>
            <person name="Song X."/>
            <person name="Pei D."/>
        </authorList>
    </citation>
    <scope>NUCLEOTIDE SEQUENCE [LARGE SCALE GENOMIC DNA]</scope>
    <source>
        <strain evidence="3">Sxm20200214</strain>
        <tissue evidence="3">Leaf</tissue>
    </source>
</reference>
<evidence type="ECO:0000313" key="3">
    <source>
        <dbReference type="EMBL" id="KAG2323205.1"/>
    </source>
</evidence>
<accession>A0A8X7W6C9</accession>
<sequence length="308" mass="34721">MIQPLKLNPRDRFPRPLLPKPENKKPKLRRGPILLALRASATLLELEHFLSSVVRWLILLAPRWYGWEDKDDPITSLKRAADTLSAKRGITDGIVSDDEVVITGSRRRMMVKAKGTSTSRGRKLRDRMTMNSPPQSSGAEQTPDGLYSVMADLNSKESPSSAQEKVEKLTRQLSEEVNKRVANEMEFRDLKAKNKAIEGLVENSSAEALRLSREKQELEEAFAKLKREIGSSEDRMTIAVNGARITSRREVMREWLNGQAHKWNLAREFDHFKTVVLAEARLKGVDPPSFEGEPVIPPSSDMDVDPSA</sequence>
<keyword evidence="1" id="KW-0175">Coiled coil</keyword>
<dbReference type="Proteomes" id="UP000886595">
    <property type="component" value="Unassembled WGS sequence"/>
</dbReference>
<name>A0A8X7W6C9_BRACI</name>
<evidence type="ECO:0000313" key="4">
    <source>
        <dbReference type="Proteomes" id="UP000886595"/>
    </source>
</evidence>
<organism evidence="3 4">
    <name type="scientific">Brassica carinata</name>
    <name type="common">Ethiopian mustard</name>
    <name type="synonym">Abyssinian cabbage</name>
    <dbReference type="NCBI Taxonomy" id="52824"/>
    <lineage>
        <taxon>Eukaryota</taxon>
        <taxon>Viridiplantae</taxon>
        <taxon>Streptophyta</taxon>
        <taxon>Embryophyta</taxon>
        <taxon>Tracheophyta</taxon>
        <taxon>Spermatophyta</taxon>
        <taxon>Magnoliopsida</taxon>
        <taxon>eudicotyledons</taxon>
        <taxon>Gunneridae</taxon>
        <taxon>Pentapetalae</taxon>
        <taxon>rosids</taxon>
        <taxon>malvids</taxon>
        <taxon>Brassicales</taxon>
        <taxon>Brassicaceae</taxon>
        <taxon>Brassiceae</taxon>
        <taxon>Brassica</taxon>
    </lineage>
</organism>